<accession>A0A841HGP6</accession>
<comment type="cofactor">
    <cofactor evidence="1">
        <name>pyridoxal 5'-phosphate</name>
        <dbReference type="ChEBI" id="CHEBI:597326"/>
    </cofactor>
</comment>
<dbReference type="GO" id="GO:0009448">
    <property type="term" value="P:gamma-aminobutyric acid metabolic process"/>
    <property type="evidence" value="ECO:0007669"/>
    <property type="project" value="InterPro"/>
</dbReference>
<dbReference type="EMBL" id="JACHHZ010000001">
    <property type="protein sequence ID" value="MBB6091946.1"/>
    <property type="molecule type" value="Genomic_DNA"/>
</dbReference>
<organism evidence="7 8">
    <name type="scientific">Povalibacter uvarum</name>
    <dbReference type="NCBI Taxonomy" id="732238"/>
    <lineage>
        <taxon>Bacteria</taxon>
        <taxon>Pseudomonadati</taxon>
        <taxon>Pseudomonadota</taxon>
        <taxon>Gammaproteobacteria</taxon>
        <taxon>Steroidobacterales</taxon>
        <taxon>Steroidobacteraceae</taxon>
        <taxon>Povalibacter</taxon>
    </lineage>
</organism>
<dbReference type="AlphaFoldDB" id="A0A841HGP6"/>
<dbReference type="Proteomes" id="UP000588068">
    <property type="component" value="Unassembled WGS sequence"/>
</dbReference>
<dbReference type="Gene3D" id="3.40.640.10">
    <property type="entry name" value="Type I PLP-dependent aspartate aminotransferase-like (Major domain)"/>
    <property type="match status" value="1"/>
</dbReference>
<dbReference type="RefSeq" id="WP_184329709.1">
    <property type="nucleotide sequence ID" value="NZ_JACHHZ010000001.1"/>
</dbReference>
<dbReference type="InterPro" id="IPR015421">
    <property type="entry name" value="PyrdxlP-dep_Trfase_major"/>
</dbReference>
<dbReference type="NCBIfam" id="TIGR00700">
    <property type="entry name" value="GABAtrnsam"/>
    <property type="match status" value="1"/>
</dbReference>
<comment type="similarity">
    <text evidence="2 6">Belongs to the class-III pyridoxal-phosphate-dependent aminotransferase family.</text>
</comment>
<sequence length="431" mass="46086">MSGQPSPQNQALHERRNAAISRGMSTMLPVYVKRAQNAELWDEDGRRYVDFAGGIAVVNTGHVHPRVKEAVLEQLDAFTHTCVMITPYRVAVELAEKLNSLVPGPSPKKTMFVTTGAEAVENAIKIARAHTGRPAVIAFGGGFHGRTFMAMALTGKVTPYKVGFGPFPGDVFHAPFPIEYHGVSVEESLAAIDQLFKYVVEPSRVAAIIVEPVLGEGGFYAAPKEFLQQLRKLCDQHGIVFIADEIQTGFGRTGRMFAMEHHGIEADLTTMAKSLAGGFPLAAIVGKSNLMDAPVTGGLGGTYAASPVGCAAALAVIDVMQKENLCQRAEQIGVRVKARLGALQKSLSCIGDVRGPGAMIAMELVKNRDAHSPDADLAKALVQRSAQNGLVLLSCGVYSNVIRFLMPLTASDAIIDEGLDILERSLREIVG</sequence>
<keyword evidence="3 7" id="KW-0032">Aminotransferase</keyword>
<dbReference type="Pfam" id="PF00202">
    <property type="entry name" value="Aminotran_3"/>
    <property type="match status" value="1"/>
</dbReference>
<dbReference type="GO" id="GO:0034386">
    <property type="term" value="F:4-aminobutyrate:2-oxoglutarate transaminase activity"/>
    <property type="evidence" value="ECO:0007669"/>
    <property type="project" value="UniProtKB-EC"/>
</dbReference>
<evidence type="ECO:0000256" key="5">
    <source>
        <dbReference type="ARBA" id="ARBA00022898"/>
    </source>
</evidence>
<dbReference type="CDD" id="cd00610">
    <property type="entry name" value="OAT_like"/>
    <property type="match status" value="1"/>
</dbReference>
<keyword evidence="4 7" id="KW-0808">Transferase</keyword>
<reference evidence="7 8" key="1">
    <citation type="submission" date="2020-08" db="EMBL/GenBank/DDBJ databases">
        <title>Genomic Encyclopedia of Type Strains, Phase IV (KMG-IV): sequencing the most valuable type-strain genomes for metagenomic binning, comparative biology and taxonomic classification.</title>
        <authorList>
            <person name="Goeker M."/>
        </authorList>
    </citation>
    <scope>NUCLEOTIDE SEQUENCE [LARGE SCALE GENOMIC DNA]</scope>
    <source>
        <strain evidence="7 8">DSM 26723</strain>
    </source>
</reference>
<dbReference type="InterPro" id="IPR005814">
    <property type="entry name" value="Aminotrans_3"/>
</dbReference>
<keyword evidence="8" id="KW-1185">Reference proteome</keyword>
<dbReference type="EC" id="2.6.1.22" evidence="7"/>
<dbReference type="GO" id="GO:0030170">
    <property type="term" value="F:pyridoxal phosphate binding"/>
    <property type="evidence" value="ECO:0007669"/>
    <property type="project" value="InterPro"/>
</dbReference>
<evidence type="ECO:0000256" key="1">
    <source>
        <dbReference type="ARBA" id="ARBA00001933"/>
    </source>
</evidence>
<evidence type="ECO:0000256" key="2">
    <source>
        <dbReference type="ARBA" id="ARBA00008954"/>
    </source>
</evidence>
<dbReference type="SUPFAM" id="SSF53383">
    <property type="entry name" value="PLP-dependent transferases"/>
    <property type="match status" value="1"/>
</dbReference>
<dbReference type="InterPro" id="IPR015422">
    <property type="entry name" value="PyrdxlP-dep_Trfase_small"/>
</dbReference>
<evidence type="ECO:0000256" key="3">
    <source>
        <dbReference type="ARBA" id="ARBA00022576"/>
    </source>
</evidence>
<dbReference type="PIRSF" id="PIRSF000521">
    <property type="entry name" value="Transaminase_4ab_Lys_Orn"/>
    <property type="match status" value="1"/>
</dbReference>
<protein>
    <submittedName>
        <fullName evidence="7">4-aminobutyrate aminotransferase/(S)-3-amino-2-methylpropionate transaminase</fullName>
        <ecNumber evidence="7">2.6.1.19</ecNumber>
        <ecNumber evidence="7">2.6.1.22</ecNumber>
    </submittedName>
</protein>
<dbReference type="InterPro" id="IPR049704">
    <property type="entry name" value="Aminotrans_3_PPA_site"/>
</dbReference>
<dbReference type="Gene3D" id="3.90.1150.10">
    <property type="entry name" value="Aspartate Aminotransferase, domain 1"/>
    <property type="match status" value="1"/>
</dbReference>
<evidence type="ECO:0000313" key="8">
    <source>
        <dbReference type="Proteomes" id="UP000588068"/>
    </source>
</evidence>
<dbReference type="GO" id="GO:0042802">
    <property type="term" value="F:identical protein binding"/>
    <property type="evidence" value="ECO:0007669"/>
    <property type="project" value="TreeGrafter"/>
</dbReference>
<dbReference type="InterPro" id="IPR004632">
    <property type="entry name" value="4NH2But_aminotransferase_bac"/>
</dbReference>
<dbReference type="PROSITE" id="PS00600">
    <property type="entry name" value="AA_TRANSFER_CLASS_3"/>
    <property type="match status" value="1"/>
</dbReference>
<dbReference type="PANTHER" id="PTHR11986:SF58">
    <property type="entry name" value="LEUCINE_METHIONINE RACEMASE"/>
    <property type="match status" value="1"/>
</dbReference>
<dbReference type="FunFam" id="3.40.640.10:FF:000013">
    <property type="entry name" value="4-aminobutyrate aminotransferase"/>
    <property type="match status" value="1"/>
</dbReference>
<dbReference type="GO" id="GO:0047298">
    <property type="term" value="F:(S)-3-amino-2-methylpropionate transaminase activity"/>
    <property type="evidence" value="ECO:0007669"/>
    <property type="project" value="UniProtKB-EC"/>
</dbReference>
<dbReference type="InterPro" id="IPR050103">
    <property type="entry name" value="Class-III_PLP-dep_AT"/>
</dbReference>
<gene>
    <name evidence="7" type="ORF">HNQ60_000792</name>
</gene>
<evidence type="ECO:0000256" key="4">
    <source>
        <dbReference type="ARBA" id="ARBA00022679"/>
    </source>
</evidence>
<dbReference type="EC" id="2.6.1.19" evidence="7"/>
<evidence type="ECO:0000313" key="7">
    <source>
        <dbReference type="EMBL" id="MBB6091946.1"/>
    </source>
</evidence>
<keyword evidence="5 6" id="KW-0663">Pyridoxal phosphate</keyword>
<proteinExistence type="inferred from homology"/>
<dbReference type="InterPro" id="IPR015424">
    <property type="entry name" value="PyrdxlP-dep_Trfase"/>
</dbReference>
<name>A0A841HGP6_9GAMM</name>
<dbReference type="PANTHER" id="PTHR11986">
    <property type="entry name" value="AMINOTRANSFERASE CLASS III"/>
    <property type="match status" value="1"/>
</dbReference>
<comment type="caution">
    <text evidence="7">The sequence shown here is derived from an EMBL/GenBank/DDBJ whole genome shotgun (WGS) entry which is preliminary data.</text>
</comment>
<evidence type="ECO:0000256" key="6">
    <source>
        <dbReference type="RuleBase" id="RU003560"/>
    </source>
</evidence>